<dbReference type="EMBL" id="CP159279">
    <property type="protein sequence ID" value="XCH10064.1"/>
    <property type="molecule type" value="Genomic_DNA"/>
</dbReference>
<dbReference type="AlphaFoldDB" id="A0AAU8ENA6"/>
<sequence length="252" mass="27052">MKRTDDQYEDIEPETEPLSEQFGTGEGGKIFLAAVGAALGAAAPEMSVPIATGVAALDGLREKVHKQQKRRHGTVLHAASEKTRTSPEDVVRRITENDTYALLAAEALDAAGRTRLDSKVASLGRSLGTLLRDDALVDKESIWIRILSVIESPHVRVLKYFVTGKKLGKGLTHWTPGTEVSVRTVSEGLGLEDAVLPLVQDLLRCGLLMVPGGIDGGNAESVYTPDALNEVLMATQLGAELFERLELAAEES</sequence>
<evidence type="ECO:0008006" key="3">
    <source>
        <dbReference type="Google" id="ProtNLM"/>
    </source>
</evidence>
<dbReference type="RefSeq" id="WP_353710737.1">
    <property type="nucleotide sequence ID" value="NZ_CP159279.1"/>
</dbReference>
<feature type="compositionally biased region" description="Acidic residues" evidence="1">
    <location>
        <begin position="7"/>
        <end position="17"/>
    </location>
</feature>
<proteinExistence type="predicted"/>
<feature type="region of interest" description="Disordered" evidence="1">
    <location>
        <begin position="1"/>
        <end position="23"/>
    </location>
</feature>
<organism evidence="2">
    <name type="scientific">Arthrobacter sp. K5</name>
    <dbReference type="NCBI Taxonomy" id="2839623"/>
    <lineage>
        <taxon>Bacteria</taxon>
        <taxon>Bacillati</taxon>
        <taxon>Actinomycetota</taxon>
        <taxon>Actinomycetes</taxon>
        <taxon>Micrococcales</taxon>
        <taxon>Micrococcaceae</taxon>
        <taxon>Arthrobacter</taxon>
    </lineage>
</organism>
<evidence type="ECO:0000313" key="2">
    <source>
        <dbReference type="EMBL" id="XCH10064.1"/>
    </source>
</evidence>
<evidence type="ECO:0000256" key="1">
    <source>
        <dbReference type="SAM" id="MobiDB-lite"/>
    </source>
</evidence>
<name>A0AAU8ENA6_9MICC</name>
<accession>A0AAU8ENA6</accession>
<protein>
    <recommendedName>
        <fullName evidence="3">DUF4393 domain-containing protein</fullName>
    </recommendedName>
</protein>
<reference evidence="2" key="1">
    <citation type="submission" date="2024-06" db="EMBL/GenBank/DDBJ databases">
        <title>Biodegradation of dimethachlon by Arthrobacter sp. K5: mechanistic insights and ecological implications.</title>
        <authorList>
            <person name="Hu S."/>
            <person name="Lu P."/>
        </authorList>
    </citation>
    <scope>NUCLEOTIDE SEQUENCE</scope>
    <source>
        <strain evidence="2">K5</strain>
    </source>
</reference>
<gene>
    <name evidence="2" type="ORF">ABRP34_14595</name>
</gene>